<dbReference type="EMBL" id="PYTT01000156">
    <property type="protein sequence ID" value="RNK98211.1"/>
    <property type="molecule type" value="Genomic_DNA"/>
</dbReference>
<proteinExistence type="predicted"/>
<dbReference type="AlphaFoldDB" id="A0AAE8F3C9"/>
<evidence type="ECO:0000313" key="3">
    <source>
        <dbReference type="EMBL" id="RNK98211.1"/>
    </source>
</evidence>
<dbReference type="GO" id="GO:0004222">
    <property type="term" value="F:metalloendopeptidase activity"/>
    <property type="evidence" value="ECO:0007669"/>
    <property type="project" value="InterPro"/>
</dbReference>
<evidence type="ECO:0000313" key="4">
    <source>
        <dbReference type="Proteomes" id="UP000284283"/>
    </source>
</evidence>
<evidence type="ECO:0000256" key="1">
    <source>
        <dbReference type="SAM" id="SignalP"/>
    </source>
</evidence>
<gene>
    <name evidence="3" type="ORF">C9386_20125</name>
</gene>
<dbReference type="Gene3D" id="3.40.390.10">
    <property type="entry name" value="Collagenase (Catalytic Domain)"/>
    <property type="match status" value="1"/>
</dbReference>
<dbReference type="InterPro" id="IPR001590">
    <property type="entry name" value="Peptidase_M12B"/>
</dbReference>
<dbReference type="PROSITE" id="PS51257">
    <property type="entry name" value="PROKAR_LIPOPROTEIN"/>
    <property type="match status" value="1"/>
</dbReference>
<keyword evidence="1" id="KW-0732">Signal</keyword>
<dbReference type="SUPFAM" id="SSF55486">
    <property type="entry name" value="Metalloproteases ('zincins'), catalytic domain"/>
    <property type="match status" value="1"/>
</dbReference>
<dbReference type="Proteomes" id="UP000284283">
    <property type="component" value="Unassembled WGS sequence"/>
</dbReference>
<dbReference type="RefSeq" id="WP_038896202.1">
    <property type="nucleotide sequence ID" value="NZ_CP025272.1"/>
</dbReference>
<sequence>MKINFLAATIFFGLSCSATSMALAADQWLSFSSQQKTSITSTERLRPIKISESQAYDDAAAGGLWLPLPDGRRIYAKTISQNTQDKDHWTFVGALPSEKQSVVITFGRNAVFGSFPAGNNTSLRIVTRGGKLYIAERLPKNIAINRLKSNESAMASDYLIPPKQPLSQQDSQHTLALVKQAASATTPAVVDVLVGYTPGLVRELGSVDAVNTRINYLVAVTNRAYIDSQVNGRLRLIGTQQVNYTDSTTDVAALQDLTEASGSSSLAALHSTRDTQGADLVTLLRPYSANQGACGMAWLNGGGLQSYNSNMQGSGYSAVSDGTDEEAGNYCEDITFAHEIGHNLGLAHDKADSGPGAFTYAYGWRQTLDEGSFNTIMAYAADDQERVPYFANPHITLCNDNPCGDVDEADQTRALNITMPIAADFRPTSNE</sequence>
<evidence type="ECO:0000259" key="2">
    <source>
        <dbReference type="PROSITE" id="PS50215"/>
    </source>
</evidence>
<dbReference type="KEGG" id="xva:C7V42_14540"/>
<feature type="domain" description="Peptidase M12B" evidence="2">
    <location>
        <begin position="188"/>
        <end position="352"/>
    </location>
</feature>
<feature type="signal peptide" evidence="1">
    <location>
        <begin position="1"/>
        <end position="24"/>
    </location>
</feature>
<comment type="caution">
    <text evidence="3">The sequence shown here is derived from an EMBL/GenBank/DDBJ whole genome shotgun (WGS) entry which is preliminary data.</text>
</comment>
<reference evidence="3 4" key="1">
    <citation type="submission" date="2018-03" db="EMBL/GenBank/DDBJ databases">
        <authorList>
            <person name="Wu G."/>
        </authorList>
    </citation>
    <scope>NUCLEOTIDE SEQUENCE [LARGE SCALE GENOMIC DNA]</scope>
    <source>
        <strain evidence="3 4">SAM-118</strain>
    </source>
</reference>
<feature type="chain" id="PRO_5042168564" description="Peptidase M12B domain-containing protein" evidence="1">
    <location>
        <begin position="25"/>
        <end position="431"/>
    </location>
</feature>
<name>A0AAE8F3C9_XANVA</name>
<dbReference type="GO" id="GO:0006508">
    <property type="term" value="P:proteolysis"/>
    <property type="evidence" value="ECO:0007669"/>
    <property type="project" value="InterPro"/>
</dbReference>
<dbReference type="Pfam" id="PF13583">
    <property type="entry name" value="Reprolysin_4"/>
    <property type="match status" value="1"/>
</dbReference>
<organism evidence="3 4">
    <name type="scientific">Xanthomonas vasicola pv. vasculorum</name>
    <dbReference type="NCBI Taxonomy" id="325776"/>
    <lineage>
        <taxon>Bacteria</taxon>
        <taxon>Pseudomonadati</taxon>
        <taxon>Pseudomonadota</taxon>
        <taxon>Gammaproteobacteria</taxon>
        <taxon>Lysobacterales</taxon>
        <taxon>Lysobacteraceae</taxon>
        <taxon>Xanthomonas</taxon>
    </lineage>
</organism>
<accession>A0AAE8F3C9</accession>
<dbReference type="PROSITE" id="PS50215">
    <property type="entry name" value="ADAM_MEPRO"/>
    <property type="match status" value="1"/>
</dbReference>
<dbReference type="InterPro" id="IPR024079">
    <property type="entry name" value="MetalloPept_cat_dom_sf"/>
</dbReference>
<protein>
    <recommendedName>
        <fullName evidence="2">Peptidase M12B domain-containing protein</fullName>
    </recommendedName>
</protein>